<dbReference type="EMBL" id="UINC01068862">
    <property type="protein sequence ID" value="SVC01798.1"/>
    <property type="molecule type" value="Genomic_DNA"/>
</dbReference>
<dbReference type="Gene3D" id="3.40.47.10">
    <property type="match status" value="1"/>
</dbReference>
<evidence type="ECO:0000313" key="1">
    <source>
        <dbReference type="EMBL" id="SVC01798.1"/>
    </source>
</evidence>
<feature type="non-terminal residue" evidence="1">
    <location>
        <position position="1"/>
    </location>
</feature>
<name>A0A382IQG8_9ZZZZ</name>
<feature type="non-terminal residue" evidence="1">
    <location>
        <position position="216"/>
    </location>
</feature>
<protein>
    <recommendedName>
        <fullName evidence="2">Thiolase N-terminal domain-containing protein</fullName>
    </recommendedName>
</protein>
<proteinExistence type="predicted"/>
<accession>A0A382IQG8</accession>
<dbReference type="SUPFAM" id="SSF53901">
    <property type="entry name" value="Thiolase-like"/>
    <property type="match status" value="1"/>
</dbReference>
<dbReference type="PANTHER" id="PTHR42870">
    <property type="entry name" value="ACETYL-COA C-ACETYLTRANSFERASE"/>
    <property type="match status" value="1"/>
</dbReference>
<dbReference type="PANTHER" id="PTHR42870:SF1">
    <property type="entry name" value="NON-SPECIFIC LIPID-TRANSFER PROTEIN-LIKE 2"/>
    <property type="match status" value="1"/>
</dbReference>
<gene>
    <name evidence="1" type="ORF">METZ01_LOCUS254652</name>
</gene>
<sequence length="216" mass="22872">VAPLELASRAIRLALEDCQLDISDIDGLMTMNLLWDELALRESMQDLRVIAEYPAGGRWVVPALLQATESLAVGSADAIVVVLALSQLASYADSAAPGANTAFEAMHATGGPGAHSALMARRYSHEFGGCGAALREIAISNRSNANLNSRAVYQNRITADDYHAARYIADPLRLFDYCMVNDGAVALVLSRTAEHSAGRAVSIGGLAASARQGTHY</sequence>
<organism evidence="1">
    <name type="scientific">marine metagenome</name>
    <dbReference type="NCBI Taxonomy" id="408172"/>
    <lineage>
        <taxon>unclassified sequences</taxon>
        <taxon>metagenomes</taxon>
        <taxon>ecological metagenomes</taxon>
    </lineage>
</organism>
<dbReference type="AlphaFoldDB" id="A0A382IQG8"/>
<dbReference type="GO" id="GO:0016746">
    <property type="term" value="F:acyltransferase activity"/>
    <property type="evidence" value="ECO:0007669"/>
    <property type="project" value="InterPro"/>
</dbReference>
<evidence type="ECO:0008006" key="2">
    <source>
        <dbReference type="Google" id="ProtNLM"/>
    </source>
</evidence>
<reference evidence="1" key="1">
    <citation type="submission" date="2018-05" db="EMBL/GenBank/DDBJ databases">
        <authorList>
            <person name="Lanie J.A."/>
            <person name="Ng W.-L."/>
            <person name="Kazmierczak K.M."/>
            <person name="Andrzejewski T.M."/>
            <person name="Davidsen T.M."/>
            <person name="Wayne K.J."/>
            <person name="Tettelin H."/>
            <person name="Glass J.I."/>
            <person name="Rusch D."/>
            <person name="Podicherti R."/>
            <person name="Tsui H.-C.T."/>
            <person name="Winkler M.E."/>
        </authorList>
    </citation>
    <scope>NUCLEOTIDE SEQUENCE</scope>
</reference>
<dbReference type="InterPro" id="IPR016039">
    <property type="entry name" value="Thiolase-like"/>
</dbReference>